<accession>A0A438CJS2</accession>
<evidence type="ECO:0000313" key="3">
    <source>
        <dbReference type="Proteomes" id="UP000288805"/>
    </source>
</evidence>
<evidence type="ECO:0000256" key="1">
    <source>
        <dbReference type="SAM" id="MobiDB-lite"/>
    </source>
</evidence>
<gene>
    <name evidence="2" type="ORF">CK203_094582</name>
</gene>
<name>A0A438CJS2_VITVI</name>
<reference evidence="2 3" key="1">
    <citation type="journal article" date="2018" name="PLoS Genet.">
        <title>Population sequencing reveals clonal diversity and ancestral inbreeding in the grapevine cultivar Chardonnay.</title>
        <authorList>
            <person name="Roach M.J."/>
            <person name="Johnson D.L."/>
            <person name="Bohlmann J."/>
            <person name="van Vuuren H.J."/>
            <person name="Jones S.J."/>
            <person name="Pretorius I.S."/>
            <person name="Schmidt S.A."/>
            <person name="Borneman A.R."/>
        </authorList>
    </citation>
    <scope>NUCLEOTIDE SEQUENCE [LARGE SCALE GENOMIC DNA]</scope>
    <source>
        <strain evidence="3">cv. Chardonnay</strain>
        <tissue evidence="2">Leaf</tissue>
    </source>
</reference>
<protein>
    <submittedName>
        <fullName evidence="2">Uncharacterized protein</fullName>
    </submittedName>
</protein>
<dbReference type="Proteomes" id="UP000288805">
    <property type="component" value="Unassembled WGS sequence"/>
</dbReference>
<organism evidence="2 3">
    <name type="scientific">Vitis vinifera</name>
    <name type="common">Grape</name>
    <dbReference type="NCBI Taxonomy" id="29760"/>
    <lineage>
        <taxon>Eukaryota</taxon>
        <taxon>Viridiplantae</taxon>
        <taxon>Streptophyta</taxon>
        <taxon>Embryophyta</taxon>
        <taxon>Tracheophyta</taxon>
        <taxon>Spermatophyta</taxon>
        <taxon>Magnoliopsida</taxon>
        <taxon>eudicotyledons</taxon>
        <taxon>Gunneridae</taxon>
        <taxon>Pentapetalae</taxon>
        <taxon>rosids</taxon>
        <taxon>Vitales</taxon>
        <taxon>Vitaceae</taxon>
        <taxon>Viteae</taxon>
        <taxon>Vitis</taxon>
    </lineage>
</organism>
<feature type="compositionally biased region" description="Basic and acidic residues" evidence="1">
    <location>
        <begin position="320"/>
        <end position="336"/>
    </location>
</feature>
<dbReference type="AlphaFoldDB" id="A0A438CJS2"/>
<dbReference type="EMBL" id="QGNW01002196">
    <property type="protein sequence ID" value="RVW23428.1"/>
    <property type="molecule type" value="Genomic_DNA"/>
</dbReference>
<comment type="caution">
    <text evidence="2">The sequence shown here is derived from an EMBL/GenBank/DDBJ whole genome shotgun (WGS) entry which is preliminary data.</text>
</comment>
<proteinExistence type="predicted"/>
<feature type="region of interest" description="Disordered" evidence="1">
    <location>
        <begin position="299"/>
        <end position="336"/>
    </location>
</feature>
<evidence type="ECO:0000313" key="2">
    <source>
        <dbReference type="EMBL" id="RVW23428.1"/>
    </source>
</evidence>
<sequence length="336" mass="37563">MNENQTKKGKCSSWLIEAASYGAEPVEPVPNWFSWLNRTKKGKCSSWLTEAASYGAKPVELVPNRSIWLTKKGKCSSWLTEAASYGAKPVEPVPDRFSRLTKKGKCSSWLTEAASYGAEPVEPVPNWFSRLTKKGKCSSWLIEAASYGAEPVEPVPNRFSQLGRKDDEEREKAYEDEEDKLTEIPFISMGTTPLITSLKLTSASTSRRYPSHDLIKDGNIHMLSWDDGLLELIVLHDSWEVDGVSLHPQVLTPFSLILDGAPFQLTHSTPLVIGCRDTFVPFTLWPKDDDSKGREIQIVTHSGRIAQPPPPPVRPFEGAASHEEVKREDDEVLRQL</sequence>